<evidence type="ECO:0000256" key="8">
    <source>
        <dbReference type="ARBA" id="ARBA00066708"/>
    </source>
</evidence>
<proteinExistence type="inferred from homology"/>
<keyword evidence="4 9" id="KW-0560">Oxidoreductase</keyword>
<reference evidence="12 13" key="1">
    <citation type="journal article" date="2024" name="Plant Biotechnol. J.">
        <title>Dendrobium thyrsiflorum genome and its molecular insights into genes involved in important horticultural traits.</title>
        <authorList>
            <person name="Chen B."/>
            <person name="Wang J.Y."/>
            <person name="Zheng P.J."/>
            <person name="Li K.L."/>
            <person name="Liang Y.M."/>
            <person name="Chen X.F."/>
            <person name="Zhang C."/>
            <person name="Zhao X."/>
            <person name="He X."/>
            <person name="Zhang G.Q."/>
            <person name="Liu Z.J."/>
            <person name="Xu Q."/>
        </authorList>
    </citation>
    <scope>NUCLEOTIDE SEQUENCE [LARGE SCALE GENOMIC DNA]</scope>
    <source>
        <strain evidence="12">GZMU011</strain>
    </source>
</reference>
<evidence type="ECO:0000256" key="9">
    <source>
        <dbReference type="RuleBase" id="RU003682"/>
    </source>
</evidence>
<dbReference type="SUPFAM" id="SSF51197">
    <property type="entry name" value="Clavaminate synthase-like"/>
    <property type="match status" value="1"/>
</dbReference>
<gene>
    <name evidence="12" type="ORF">M5K25_001541</name>
</gene>
<dbReference type="PROSITE" id="PS51471">
    <property type="entry name" value="FE2OG_OXY"/>
    <property type="match status" value="1"/>
</dbReference>
<sequence>MVVASMAPGSNSRGRLLPVIPVIDLSLDRSFISQLIVKTCEEFGFFKVINHRVQPSVSAQLEAAGVEFFNLPAAEKQRAGPPNPLGYGCRSIGLNGDIGDIEYLLLPADSSSISKRARIICRKDPIKFSCIVKDYVEAIKELANEILELIEEGLGLGGSGELCKLIRESGSDSLLRLNHYPSNCNSNSNSNNRKKDNDIKSKTWSKRKGRESSRIGFGEHTDPQILTLLRSNGIEGLQILAPASGALGSRMAWVAVPPDPTAVFINVGDTLQAMTNGRLVSVRHRAMTNSYKSRMSMIYFVAPDLHAWITPLPGMITADNPQRYKSFTWAEYKTAMYSLKLGQNRLDHFKIDTKEGAAQVMNQNSLEGNHE</sequence>
<dbReference type="EMBL" id="JANQDX010000002">
    <property type="protein sequence ID" value="KAL0927377.1"/>
    <property type="molecule type" value="Genomic_DNA"/>
</dbReference>
<dbReference type="GO" id="GO:0046872">
    <property type="term" value="F:metal ion binding"/>
    <property type="evidence" value="ECO:0007669"/>
    <property type="project" value="UniProtKB-KW"/>
</dbReference>
<evidence type="ECO:0000256" key="6">
    <source>
        <dbReference type="ARBA" id="ARBA00052204"/>
    </source>
</evidence>
<dbReference type="GO" id="GO:0009685">
    <property type="term" value="P:gibberellin metabolic process"/>
    <property type="evidence" value="ECO:0007669"/>
    <property type="project" value="UniProtKB-ARBA"/>
</dbReference>
<dbReference type="AlphaFoldDB" id="A0ABD0VQL2"/>
<evidence type="ECO:0000256" key="7">
    <source>
        <dbReference type="ARBA" id="ARBA00061282"/>
    </source>
</evidence>
<evidence type="ECO:0000256" key="3">
    <source>
        <dbReference type="ARBA" id="ARBA00022964"/>
    </source>
</evidence>
<dbReference type="Proteomes" id="UP001552299">
    <property type="component" value="Unassembled WGS sequence"/>
</dbReference>
<feature type="region of interest" description="Disordered" evidence="10">
    <location>
        <begin position="185"/>
        <end position="218"/>
    </location>
</feature>
<comment type="similarity">
    <text evidence="7">Belongs to the iron/ascorbate-dependent oxidoreductase family. GA2OX subfamily.</text>
</comment>
<comment type="cofactor">
    <cofactor evidence="1">
        <name>L-ascorbate</name>
        <dbReference type="ChEBI" id="CHEBI:38290"/>
    </cofactor>
</comment>
<keyword evidence="2 9" id="KW-0479">Metal-binding</keyword>
<evidence type="ECO:0000256" key="1">
    <source>
        <dbReference type="ARBA" id="ARBA00001961"/>
    </source>
</evidence>
<dbReference type="FunFam" id="2.60.120.330:FF:000025">
    <property type="entry name" value="Gibberellin 2-beta-dioxygenase 2"/>
    <property type="match status" value="1"/>
</dbReference>
<keyword evidence="3" id="KW-0223">Dioxygenase</keyword>
<dbReference type="InterPro" id="IPR050231">
    <property type="entry name" value="Iron_ascorbate_oxido_reductase"/>
</dbReference>
<comment type="caution">
    <text evidence="12">The sequence shown here is derived from an EMBL/GenBank/DDBJ whole genome shotgun (WGS) entry which is preliminary data.</text>
</comment>
<evidence type="ECO:0000256" key="4">
    <source>
        <dbReference type="ARBA" id="ARBA00023002"/>
    </source>
</evidence>
<name>A0ABD0VQL2_DENTH</name>
<keyword evidence="5 9" id="KW-0408">Iron</keyword>
<dbReference type="InterPro" id="IPR044861">
    <property type="entry name" value="IPNS-like_FE2OG_OXY"/>
</dbReference>
<keyword evidence="13" id="KW-1185">Reference proteome</keyword>
<dbReference type="PANTHER" id="PTHR47990">
    <property type="entry name" value="2-OXOGLUTARATE (2OG) AND FE(II)-DEPENDENT OXYGENASE SUPERFAMILY PROTEIN-RELATED"/>
    <property type="match status" value="1"/>
</dbReference>
<evidence type="ECO:0000256" key="10">
    <source>
        <dbReference type="SAM" id="MobiDB-lite"/>
    </source>
</evidence>
<dbReference type="InterPro" id="IPR005123">
    <property type="entry name" value="Oxoglu/Fe-dep_dioxygenase_dom"/>
</dbReference>
<evidence type="ECO:0000256" key="2">
    <source>
        <dbReference type="ARBA" id="ARBA00022723"/>
    </source>
</evidence>
<evidence type="ECO:0000256" key="5">
    <source>
        <dbReference type="ARBA" id="ARBA00023004"/>
    </source>
</evidence>
<accession>A0ABD0VQL2</accession>
<evidence type="ECO:0000259" key="11">
    <source>
        <dbReference type="PROSITE" id="PS51471"/>
    </source>
</evidence>
<dbReference type="Gene3D" id="2.60.120.330">
    <property type="entry name" value="B-lactam Antibiotic, Isopenicillin N Synthase, Chain"/>
    <property type="match status" value="1"/>
</dbReference>
<dbReference type="GO" id="GO:0045543">
    <property type="term" value="F:gibberellin 2-beta-dioxygenase activity"/>
    <property type="evidence" value="ECO:0007669"/>
    <property type="project" value="UniProtKB-EC"/>
</dbReference>
<evidence type="ECO:0000313" key="12">
    <source>
        <dbReference type="EMBL" id="KAL0927377.1"/>
    </source>
</evidence>
<dbReference type="Pfam" id="PF14226">
    <property type="entry name" value="DIOX_N"/>
    <property type="match status" value="1"/>
</dbReference>
<dbReference type="InterPro" id="IPR026992">
    <property type="entry name" value="DIOX_N"/>
</dbReference>
<comment type="catalytic activity">
    <reaction evidence="6">
        <text>gibberellin A1 + 2-oxoglutarate + O2 = gibberellin A8 + succinate + CO2</text>
        <dbReference type="Rhea" id="RHEA:15005"/>
        <dbReference type="ChEBI" id="CHEBI:15379"/>
        <dbReference type="ChEBI" id="CHEBI:16526"/>
        <dbReference type="ChEBI" id="CHEBI:16810"/>
        <dbReference type="ChEBI" id="CHEBI:30031"/>
        <dbReference type="ChEBI" id="CHEBI:58524"/>
        <dbReference type="ChEBI" id="CHEBI:58594"/>
        <dbReference type="EC" id="1.14.11.13"/>
    </reaction>
</comment>
<evidence type="ECO:0000313" key="13">
    <source>
        <dbReference type="Proteomes" id="UP001552299"/>
    </source>
</evidence>
<organism evidence="12 13">
    <name type="scientific">Dendrobium thyrsiflorum</name>
    <name type="common">Pinecone-like raceme dendrobium</name>
    <name type="synonym">Orchid</name>
    <dbReference type="NCBI Taxonomy" id="117978"/>
    <lineage>
        <taxon>Eukaryota</taxon>
        <taxon>Viridiplantae</taxon>
        <taxon>Streptophyta</taxon>
        <taxon>Embryophyta</taxon>
        <taxon>Tracheophyta</taxon>
        <taxon>Spermatophyta</taxon>
        <taxon>Magnoliopsida</taxon>
        <taxon>Liliopsida</taxon>
        <taxon>Asparagales</taxon>
        <taxon>Orchidaceae</taxon>
        <taxon>Epidendroideae</taxon>
        <taxon>Malaxideae</taxon>
        <taxon>Dendrobiinae</taxon>
        <taxon>Dendrobium</taxon>
    </lineage>
</organism>
<feature type="domain" description="Fe2OG dioxygenase" evidence="11">
    <location>
        <begin position="170"/>
        <end position="303"/>
    </location>
</feature>
<protein>
    <recommendedName>
        <fullName evidence="8">gibberellin 2beta-dioxygenase</fullName>
        <ecNumber evidence="8">1.14.11.13</ecNumber>
    </recommendedName>
</protein>
<dbReference type="Pfam" id="PF03171">
    <property type="entry name" value="2OG-FeII_Oxy"/>
    <property type="match status" value="1"/>
</dbReference>
<dbReference type="EC" id="1.14.11.13" evidence="8"/>
<dbReference type="InterPro" id="IPR027443">
    <property type="entry name" value="IPNS-like_sf"/>
</dbReference>